<keyword evidence="2" id="KW-1185">Reference proteome</keyword>
<feature type="non-terminal residue" evidence="1">
    <location>
        <position position="1"/>
    </location>
</feature>
<accession>A0A087UY58</accession>
<feature type="non-terminal residue" evidence="1">
    <location>
        <position position="50"/>
    </location>
</feature>
<proteinExistence type="predicted"/>
<protein>
    <submittedName>
        <fullName evidence="1">Uncharacterized protein</fullName>
    </submittedName>
</protein>
<gene>
    <name evidence="1" type="ORF">X975_14863</name>
</gene>
<dbReference type="Proteomes" id="UP000054359">
    <property type="component" value="Unassembled WGS sequence"/>
</dbReference>
<name>A0A087UY58_STEMI</name>
<evidence type="ECO:0000313" key="2">
    <source>
        <dbReference type="Proteomes" id="UP000054359"/>
    </source>
</evidence>
<evidence type="ECO:0000313" key="1">
    <source>
        <dbReference type="EMBL" id="KFM82297.1"/>
    </source>
</evidence>
<dbReference type="EMBL" id="KK122235">
    <property type="protein sequence ID" value="KFM82297.1"/>
    <property type="molecule type" value="Genomic_DNA"/>
</dbReference>
<dbReference type="AlphaFoldDB" id="A0A087UY58"/>
<sequence length="50" mass="5611">HLSGIFLSALGLNTREILESINSKQNALSIKIWAGSRYCSCSFRYCELCL</sequence>
<reference evidence="1 2" key="1">
    <citation type="submission" date="2013-11" db="EMBL/GenBank/DDBJ databases">
        <title>Genome sequencing of Stegodyphus mimosarum.</title>
        <authorList>
            <person name="Bechsgaard J."/>
        </authorList>
    </citation>
    <scope>NUCLEOTIDE SEQUENCE [LARGE SCALE GENOMIC DNA]</scope>
</reference>
<organism evidence="1 2">
    <name type="scientific">Stegodyphus mimosarum</name>
    <name type="common">African social velvet spider</name>
    <dbReference type="NCBI Taxonomy" id="407821"/>
    <lineage>
        <taxon>Eukaryota</taxon>
        <taxon>Metazoa</taxon>
        <taxon>Ecdysozoa</taxon>
        <taxon>Arthropoda</taxon>
        <taxon>Chelicerata</taxon>
        <taxon>Arachnida</taxon>
        <taxon>Araneae</taxon>
        <taxon>Araneomorphae</taxon>
        <taxon>Entelegynae</taxon>
        <taxon>Eresoidea</taxon>
        <taxon>Eresidae</taxon>
        <taxon>Stegodyphus</taxon>
    </lineage>
</organism>